<comment type="caution">
    <text evidence="3">The sequence shown here is derived from an EMBL/GenBank/DDBJ whole genome shotgun (WGS) entry which is preliminary data.</text>
</comment>
<dbReference type="InterPro" id="IPR045931">
    <property type="entry name" value="DUF6350"/>
</dbReference>
<accession>A0A7W9UIP3</accession>
<feature type="region of interest" description="Disordered" evidence="1">
    <location>
        <begin position="1"/>
        <end position="33"/>
    </location>
</feature>
<name>A0A7W9UIP3_9NOCA</name>
<feature type="transmembrane region" description="Helical" evidence="2">
    <location>
        <begin position="136"/>
        <end position="156"/>
    </location>
</feature>
<proteinExistence type="predicted"/>
<dbReference type="Pfam" id="PF19877">
    <property type="entry name" value="DUF6350"/>
    <property type="match status" value="1"/>
</dbReference>
<feature type="transmembrane region" description="Helical" evidence="2">
    <location>
        <begin position="168"/>
        <end position="190"/>
    </location>
</feature>
<dbReference type="EMBL" id="JACHIT010000001">
    <property type="protein sequence ID" value="MBB5914613.1"/>
    <property type="molecule type" value="Genomic_DNA"/>
</dbReference>
<gene>
    <name evidence="3" type="ORF">BJY24_003480</name>
</gene>
<evidence type="ECO:0000313" key="4">
    <source>
        <dbReference type="Proteomes" id="UP000540412"/>
    </source>
</evidence>
<keyword evidence="2" id="KW-0812">Transmembrane</keyword>
<feature type="transmembrane region" description="Helical" evidence="2">
    <location>
        <begin position="314"/>
        <end position="332"/>
    </location>
</feature>
<evidence type="ECO:0000256" key="2">
    <source>
        <dbReference type="SAM" id="Phobius"/>
    </source>
</evidence>
<feature type="transmembrane region" description="Helical" evidence="2">
    <location>
        <begin position="373"/>
        <end position="393"/>
    </location>
</feature>
<protein>
    <submittedName>
        <fullName evidence="3">Uncharacterized protein</fullName>
    </submittedName>
</protein>
<feature type="transmembrane region" description="Helical" evidence="2">
    <location>
        <begin position="344"/>
        <end position="367"/>
    </location>
</feature>
<feature type="transmembrane region" description="Helical" evidence="2">
    <location>
        <begin position="222"/>
        <end position="241"/>
    </location>
</feature>
<feature type="transmembrane region" description="Helical" evidence="2">
    <location>
        <begin position="45"/>
        <end position="73"/>
    </location>
</feature>
<evidence type="ECO:0000256" key="1">
    <source>
        <dbReference type="SAM" id="MobiDB-lite"/>
    </source>
</evidence>
<reference evidence="3 4" key="1">
    <citation type="submission" date="2020-08" db="EMBL/GenBank/DDBJ databases">
        <title>Sequencing the genomes of 1000 actinobacteria strains.</title>
        <authorList>
            <person name="Klenk H.-P."/>
        </authorList>
    </citation>
    <scope>NUCLEOTIDE SEQUENCE [LARGE SCALE GENOMIC DNA]</scope>
    <source>
        <strain evidence="3 4">DSM 43582</strain>
    </source>
</reference>
<organism evidence="3 4">
    <name type="scientific">Nocardia transvalensis</name>
    <dbReference type="NCBI Taxonomy" id="37333"/>
    <lineage>
        <taxon>Bacteria</taxon>
        <taxon>Bacillati</taxon>
        <taxon>Actinomycetota</taxon>
        <taxon>Actinomycetes</taxon>
        <taxon>Mycobacteriales</taxon>
        <taxon>Nocardiaceae</taxon>
        <taxon>Nocardia</taxon>
    </lineage>
</organism>
<dbReference type="Proteomes" id="UP000540412">
    <property type="component" value="Unassembled WGS sequence"/>
</dbReference>
<keyword evidence="4" id="KW-1185">Reference proteome</keyword>
<evidence type="ECO:0000313" key="3">
    <source>
        <dbReference type="EMBL" id="MBB5914613.1"/>
    </source>
</evidence>
<feature type="transmembrane region" description="Helical" evidence="2">
    <location>
        <begin position="93"/>
        <end position="115"/>
    </location>
</feature>
<sequence length="510" mass="52172">MRSSLVRWDENREPAGTSARRRTGSGRPPPEDNVFLSLSPERAKVLLFIAARTSSFTMVTVVVLVLVTLWAAGSAMTGASGAIAAGWLAVHQVPLVIGKTSLGVLPLLPTGLMLWSVARDCARAVEPDATRADLGWIVGAALSGPLLITAVCLAVAEDASAVVALQPPATLAAFGWVLGLHLVAAVIGIASRRHPVRELVLSYLPEWVAPGARAALRALGRLLLVAGAVTLISFLAHWSSIGDTYRAAGGVVGALGLTLLSLAYLPNVLIDAAALLVGADVHIGAGSLSVFSVAGAPVPGLPILAAVPSGPAAGWWPVLLLAPAAIGVLAGLDCARTSDDEIRAPWATLTAAGLSLPAAAVFGGLAGGAAGSFGYLGPAVALSTALTFVWLAVPGYVGLVCARWFLPSFAPAGGVGYDEHSAGEDYPDDEYDEDYDGAVGYDDGYAGDYDDGYGYEYDDYSAGRVVDGELVEEQPALAAAEDDDPGETADILDAEVVEADLPEGGGPHGR</sequence>
<dbReference type="AlphaFoldDB" id="A0A7W9UIP3"/>
<dbReference type="RefSeq" id="WP_184782184.1">
    <property type="nucleotide sequence ID" value="NZ_JACHIT010000001.1"/>
</dbReference>
<keyword evidence="2" id="KW-0472">Membrane</keyword>
<keyword evidence="2" id="KW-1133">Transmembrane helix</keyword>